<keyword evidence="4" id="KW-0597">Phosphoprotein</keyword>
<organism evidence="15 16">
    <name type="scientific">Exercitatus varius</name>
    <dbReference type="NCBI Taxonomy" id="67857"/>
    <lineage>
        <taxon>Bacteria</taxon>
        <taxon>Pseudomonadati</taxon>
        <taxon>Pseudomonadota</taxon>
        <taxon>Gammaproteobacteria</taxon>
        <taxon>Pasteurellales</taxon>
        <taxon>Pasteurellaceae</taxon>
        <taxon>Exercitatus</taxon>
    </lineage>
</organism>
<dbReference type="PROSITE" id="PS50109">
    <property type="entry name" value="HIS_KIN"/>
    <property type="match status" value="1"/>
</dbReference>
<feature type="domain" description="Histidine kinase" evidence="13">
    <location>
        <begin position="237"/>
        <end position="450"/>
    </location>
</feature>
<dbReference type="InterPro" id="IPR003661">
    <property type="entry name" value="HisK_dim/P_dom"/>
</dbReference>
<feature type="domain" description="HAMP" evidence="14">
    <location>
        <begin position="177"/>
        <end position="229"/>
    </location>
</feature>
<evidence type="ECO:0000256" key="7">
    <source>
        <dbReference type="ARBA" id="ARBA00022777"/>
    </source>
</evidence>
<dbReference type="Pfam" id="PF00512">
    <property type="entry name" value="HisKA"/>
    <property type="match status" value="1"/>
</dbReference>
<keyword evidence="5" id="KW-0808">Transferase</keyword>
<evidence type="ECO:0000256" key="6">
    <source>
        <dbReference type="ARBA" id="ARBA00022692"/>
    </source>
</evidence>
<dbReference type="InterPro" id="IPR004358">
    <property type="entry name" value="Sig_transdc_His_kin-like_C"/>
</dbReference>
<keyword evidence="6 11" id="KW-0812">Transmembrane</keyword>
<evidence type="ECO:0000256" key="1">
    <source>
        <dbReference type="ARBA" id="ARBA00000085"/>
    </source>
</evidence>
<dbReference type="PANTHER" id="PTHR45436">
    <property type="entry name" value="SENSOR HISTIDINE KINASE YKOH"/>
    <property type="match status" value="1"/>
</dbReference>
<dbReference type="InterPro" id="IPR003660">
    <property type="entry name" value="HAMP_dom"/>
</dbReference>
<gene>
    <name evidence="15" type="ORF">P7M15_04055</name>
</gene>
<dbReference type="SMART" id="SM00388">
    <property type="entry name" value="HisKA"/>
    <property type="match status" value="1"/>
</dbReference>
<dbReference type="PRINTS" id="PR00344">
    <property type="entry name" value="BCTRLSENSOR"/>
</dbReference>
<evidence type="ECO:0000256" key="8">
    <source>
        <dbReference type="ARBA" id="ARBA00022989"/>
    </source>
</evidence>
<dbReference type="GO" id="GO:0000155">
    <property type="term" value="F:phosphorelay sensor kinase activity"/>
    <property type="evidence" value="ECO:0007669"/>
    <property type="project" value="InterPro"/>
</dbReference>
<evidence type="ECO:0000256" key="5">
    <source>
        <dbReference type="ARBA" id="ARBA00022679"/>
    </source>
</evidence>
<evidence type="ECO:0000313" key="15">
    <source>
        <dbReference type="EMBL" id="MDG2949702.1"/>
    </source>
</evidence>
<dbReference type="Pfam" id="PF02518">
    <property type="entry name" value="HATPase_c"/>
    <property type="match status" value="1"/>
</dbReference>
<keyword evidence="12" id="KW-0732">Signal</keyword>
<evidence type="ECO:0000256" key="9">
    <source>
        <dbReference type="ARBA" id="ARBA00023012"/>
    </source>
</evidence>
<dbReference type="RefSeq" id="WP_317476886.1">
    <property type="nucleotide sequence ID" value="NZ_JARQTW010000008.1"/>
</dbReference>
<evidence type="ECO:0000256" key="11">
    <source>
        <dbReference type="SAM" id="Phobius"/>
    </source>
</evidence>
<evidence type="ECO:0000256" key="10">
    <source>
        <dbReference type="ARBA" id="ARBA00023136"/>
    </source>
</evidence>
<accession>A0AAW6Q866</accession>
<evidence type="ECO:0000256" key="4">
    <source>
        <dbReference type="ARBA" id="ARBA00022553"/>
    </source>
</evidence>
<reference evidence="15" key="1">
    <citation type="submission" date="2023-03" db="EMBL/GenBank/DDBJ databases">
        <title>Classification of Bisgaard taxon 6 and taxon 10 as Exercitatus varius gen. nov., spec. nov.</title>
        <authorList>
            <person name="Christensen H."/>
        </authorList>
    </citation>
    <scope>NUCLEOTIDE SEQUENCE</scope>
    <source>
        <strain evidence="15">86116</strain>
    </source>
</reference>
<dbReference type="Proteomes" id="UP001214976">
    <property type="component" value="Unassembled WGS sequence"/>
</dbReference>
<dbReference type="InterPro" id="IPR005467">
    <property type="entry name" value="His_kinase_dom"/>
</dbReference>
<evidence type="ECO:0000256" key="2">
    <source>
        <dbReference type="ARBA" id="ARBA00004141"/>
    </source>
</evidence>
<dbReference type="SMART" id="SM00387">
    <property type="entry name" value="HATPase_c"/>
    <property type="match status" value="1"/>
</dbReference>
<dbReference type="InterPro" id="IPR003594">
    <property type="entry name" value="HATPase_dom"/>
</dbReference>
<dbReference type="AlphaFoldDB" id="A0AAW6Q866"/>
<protein>
    <recommendedName>
        <fullName evidence="3">histidine kinase</fullName>
        <ecNumber evidence="3">2.7.13.3</ecNumber>
    </recommendedName>
</protein>
<dbReference type="EMBL" id="JARQTW010000008">
    <property type="protein sequence ID" value="MDG2949702.1"/>
    <property type="molecule type" value="Genomic_DNA"/>
</dbReference>
<keyword evidence="8 11" id="KW-1133">Transmembrane helix</keyword>
<name>A0AAW6Q866_9PAST</name>
<dbReference type="InterPro" id="IPR036890">
    <property type="entry name" value="HATPase_C_sf"/>
</dbReference>
<comment type="catalytic activity">
    <reaction evidence="1">
        <text>ATP + protein L-histidine = ADP + protein N-phospho-L-histidine.</text>
        <dbReference type="EC" id="2.7.13.3"/>
    </reaction>
</comment>
<dbReference type="Gene3D" id="1.10.287.130">
    <property type="match status" value="1"/>
</dbReference>
<evidence type="ECO:0000259" key="13">
    <source>
        <dbReference type="PROSITE" id="PS50109"/>
    </source>
</evidence>
<feature type="signal peptide" evidence="12">
    <location>
        <begin position="1"/>
        <end position="24"/>
    </location>
</feature>
<dbReference type="PROSITE" id="PS50885">
    <property type="entry name" value="HAMP"/>
    <property type="match status" value="1"/>
</dbReference>
<dbReference type="Gene3D" id="1.20.5.1040">
    <property type="entry name" value="Sensor protein qsec"/>
    <property type="match status" value="1"/>
</dbReference>
<dbReference type="EC" id="2.7.13.3" evidence="3"/>
<dbReference type="Gene3D" id="3.30.565.10">
    <property type="entry name" value="Histidine kinase-like ATPase, C-terminal domain"/>
    <property type="match status" value="1"/>
</dbReference>
<keyword evidence="10 11" id="KW-0472">Membrane</keyword>
<feature type="transmembrane region" description="Helical" evidence="11">
    <location>
        <begin position="154"/>
        <end position="176"/>
    </location>
</feature>
<dbReference type="SUPFAM" id="SSF55874">
    <property type="entry name" value="ATPase domain of HSP90 chaperone/DNA topoisomerase II/histidine kinase"/>
    <property type="match status" value="1"/>
</dbReference>
<evidence type="ECO:0000256" key="12">
    <source>
        <dbReference type="SAM" id="SignalP"/>
    </source>
</evidence>
<evidence type="ECO:0000256" key="3">
    <source>
        <dbReference type="ARBA" id="ARBA00012438"/>
    </source>
</evidence>
<dbReference type="InterPro" id="IPR036097">
    <property type="entry name" value="HisK_dim/P_sf"/>
</dbReference>
<dbReference type="SUPFAM" id="SSF47384">
    <property type="entry name" value="Homodimeric domain of signal transducing histidine kinase"/>
    <property type="match status" value="1"/>
</dbReference>
<dbReference type="CDD" id="cd00082">
    <property type="entry name" value="HisKA"/>
    <property type="match status" value="1"/>
</dbReference>
<evidence type="ECO:0000259" key="14">
    <source>
        <dbReference type="PROSITE" id="PS50885"/>
    </source>
</evidence>
<comment type="caution">
    <text evidence="15">The sequence shown here is derived from an EMBL/GenBank/DDBJ whole genome shotgun (WGS) entry which is preliminary data.</text>
</comment>
<dbReference type="GO" id="GO:0005886">
    <property type="term" value="C:plasma membrane"/>
    <property type="evidence" value="ECO:0007669"/>
    <property type="project" value="TreeGrafter"/>
</dbReference>
<proteinExistence type="predicted"/>
<keyword evidence="7 15" id="KW-0418">Kinase</keyword>
<dbReference type="CDD" id="cd00075">
    <property type="entry name" value="HATPase"/>
    <property type="match status" value="1"/>
</dbReference>
<feature type="chain" id="PRO_5043756409" description="histidine kinase" evidence="12">
    <location>
        <begin position="25"/>
        <end position="455"/>
    </location>
</feature>
<dbReference type="PANTHER" id="PTHR45436:SF15">
    <property type="entry name" value="SENSOR HISTIDINE KINASE CUSS"/>
    <property type="match status" value="1"/>
</dbReference>
<sequence>MFKSIKTKLVVSLLLSTAMISLIAAGIAFYDTYRETYKQQDRTLKRIASYITSPAELMDGFREGDDNRIAVYWLADNQAHPRFQLPAELTDEYYNFVRHKGVFQLSPNQNPRNIFTNLWYDEETYRGYLQARDGGILAILQENEYREELAEHSAWASLMPLLVLLPLIVLLTFWVVKRTMKPVERLSNSLAARNAQDLTALPISQVTTEITGFVQAINQLLGRTEAFVEQQKRFIADAAHELRSPMTALSLQAERLNNQDMSAEAKSQVRQLNQGIRRSRDLLEQLLSLARSQNKDHKYQTTLNLHSIFSRVIEDLYPLAEQKEQDIGVVSEGEAEIYGNETDFYLLIKTLVDNAIRYAPKGAQIDLSAVEKDEVLEIFVEDNGKGIPLAERERVLDPFYRILGSDQQGSGLGLAIASQIVQNYQGTIELLDSPHFASGLMVKIIFKKSKNNLGG</sequence>
<evidence type="ECO:0000313" key="16">
    <source>
        <dbReference type="Proteomes" id="UP001214976"/>
    </source>
</evidence>
<keyword evidence="9" id="KW-0902">Two-component regulatory system</keyword>
<dbReference type="InterPro" id="IPR050428">
    <property type="entry name" value="TCS_sensor_his_kinase"/>
</dbReference>
<comment type="subcellular location">
    <subcellularLocation>
        <location evidence="2">Membrane</location>
        <topology evidence="2">Multi-pass membrane protein</topology>
    </subcellularLocation>
</comment>